<dbReference type="AlphaFoldDB" id="A0AA87R9M2"/>
<feature type="transmembrane region" description="Helical" evidence="6">
    <location>
        <begin position="58"/>
        <end position="80"/>
    </location>
</feature>
<evidence type="ECO:0000256" key="3">
    <source>
        <dbReference type="ARBA" id="ARBA00022692"/>
    </source>
</evidence>
<dbReference type="PANTHER" id="PTHR30482:SF10">
    <property type="entry name" value="HIGH-AFFINITY BRANCHED-CHAIN AMINO ACID TRANSPORT PROTEIN BRAE"/>
    <property type="match status" value="1"/>
</dbReference>
<evidence type="ECO:0000313" key="8">
    <source>
        <dbReference type="Proteomes" id="UP000321749"/>
    </source>
</evidence>
<protein>
    <submittedName>
        <fullName evidence="7">Branched-chain amino acid ABC transporter permease</fullName>
    </submittedName>
</protein>
<proteinExistence type="predicted"/>
<keyword evidence="4 6" id="KW-1133">Transmembrane helix</keyword>
<gene>
    <name evidence="7" type="ORF">ABA31_04650</name>
</gene>
<feature type="transmembrane region" description="Helical" evidence="6">
    <location>
        <begin position="87"/>
        <end position="104"/>
    </location>
</feature>
<dbReference type="RefSeq" id="WP_146792493.1">
    <property type="nucleotide sequence ID" value="NZ_BJUU01000002.1"/>
</dbReference>
<accession>A0AA87R9M2</accession>
<comment type="subcellular location">
    <subcellularLocation>
        <location evidence="1">Cell membrane</location>
        <topology evidence="1">Multi-pass membrane protein</topology>
    </subcellularLocation>
</comment>
<feature type="transmembrane region" description="Helical" evidence="6">
    <location>
        <begin position="33"/>
        <end position="52"/>
    </location>
</feature>
<dbReference type="EMBL" id="BJUU01000002">
    <property type="protein sequence ID" value="GEK79114.1"/>
    <property type="molecule type" value="Genomic_DNA"/>
</dbReference>
<keyword evidence="5 6" id="KW-0472">Membrane</keyword>
<dbReference type="InterPro" id="IPR001851">
    <property type="entry name" value="ABC_transp_permease"/>
</dbReference>
<evidence type="ECO:0000256" key="4">
    <source>
        <dbReference type="ARBA" id="ARBA00022989"/>
    </source>
</evidence>
<dbReference type="CDD" id="cd06581">
    <property type="entry name" value="TM_PBP1_LivM_like"/>
    <property type="match status" value="1"/>
</dbReference>
<keyword evidence="3 6" id="KW-0812">Transmembrane</keyword>
<comment type="caution">
    <text evidence="7">The sequence shown here is derived from an EMBL/GenBank/DDBJ whole genome shotgun (WGS) entry which is preliminary data.</text>
</comment>
<dbReference type="GO" id="GO:0015658">
    <property type="term" value="F:branched-chain amino acid transmembrane transporter activity"/>
    <property type="evidence" value="ECO:0007669"/>
    <property type="project" value="InterPro"/>
</dbReference>
<dbReference type="Proteomes" id="UP000321749">
    <property type="component" value="Unassembled WGS sequence"/>
</dbReference>
<evidence type="ECO:0000256" key="5">
    <source>
        <dbReference type="ARBA" id="ARBA00023136"/>
    </source>
</evidence>
<evidence type="ECO:0000256" key="6">
    <source>
        <dbReference type="SAM" id="Phobius"/>
    </source>
</evidence>
<feature type="transmembrane region" description="Helical" evidence="6">
    <location>
        <begin position="248"/>
        <end position="270"/>
    </location>
</feature>
<dbReference type="GO" id="GO:0005886">
    <property type="term" value="C:plasma membrane"/>
    <property type="evidence" value="ECO:0007669"/>
    <property type="project" value="UniProtKB-SubCell"/>
</dbReference>
<sequence>MISWLAYYDDVIGHMFVLMILAFSMYVVMRVGVFSVASIGFWAIAGYGAAIADQYDVPPLLIVGGALLVSGVFGLLLALLAVRLSGLSLTMVTIAFVLLLQVIVLNWEDVTGGSLGIFGLPVHIGTYGLLAVVIVVAVLLALYERGRTGRAQDSLLHDEQLAQSVGIDIRRQRIVALTLSALLGGLAGCLNVFQTGMMVSNEVGFHVVVDALTMVILGGTAAWYGPVIGAAILAWLPQMLSFADEWRLAVQGVIIVVVLVFAPQGAAGLIQRLARGVAAKRRSSLLKRREPQDVSA</sequence>
<name>A0AA87R9M2_9MICO</name>
<feature type="transmembrane region" description="Helical" evidence="6">
    <location>
        <begin position="213"/>
        <end position="236"/>
    </location>
</feature>
<reference evidence="7 8" key="1">
    <citation type="submission" date="2019-07" db="EMBL/GenBank/DDBJ databases">
        <title>Whole genome shotgun sequence of Agrococcus baldri NBRC 103055.</title>
        <authorList>
            <person name="Hosoyama A."/>
            <person name="Uohara A."/>
            <person name="Ohji S."/>
            <person name="Ichikawa N."/>
        </authorList>
    </citation>
    <scope>NUCLEOTIDE SEQUENCE [LARGE SCALE GENOMIC DNA]</scope>
    <source>
        <strain evidence="7 8">NBRC 103055</strain>
    </source>
</reference>
<keyword evidence="8" id="KW-1185">Reference proteome</keyword>
<dbReference type="InterPro" id="IPR043428">
    <property type="entry name" value="LivM-like"/>
</dbReference>
<feature type="transmembrane region" description="Helical" evidence="6">
    <location>
        <begin position="124"/>
        <end position="143"/>
    </location>
</feature>
<evidence type="ECO:0000256" key="1">
    <source>
        <dbReference type="ARBA" id="ARBA00004651"/>
    </source>
</evidence>
<evidence type="ECO:0000256" key="2">
    <source>
        <dbReference type="ARBA" id="ARBA00022475"/>
    </source>
</evidence>
<dbReference type="PANTHER" id="PTHR30482">
    <property type="entry name" value="HIGH-AFFINITY BRANCHED-CHAIN AMINO ACID TRANSPORT SYSTEM PERMEASE"/>
    <property type="match status" value="1"/>
</dbReference>
<organism evidence="7 8">
    <name type="scientific">Agrococcus baldri</name>
    <dbReference type="NCBI Taxonomy" id="153730"/>
    <lineage>
        <taxon>Bacteria</taxon>
        <taxon>Bacillati</taxon>
        <taxon>Actinomycetota</taxon>
        <taxon>Actinomycetes</taxon>
        <taxon>Micrococcales</taxon>
        <taxon>Microbacteriaceae</taxon>
        <taxon>Agrococcus</taxon>
    </lineage>
</organism>
<feature type="transmembrane region" description="Helical" evidence="6">
    <location>
        <begin position="12"/>
        <end position="28"/>
    </location>
</feature>
<feature type="transmembrane region" description="Helical" evidence="6">
    <location>
        <begin position="174"/>
        <end position="193"/>
    </location>
</feature>
<evidence type="ECO:0000313" key="7">
    <source>
        <dbReference type="EMBL" id="GEK79114.1"/>
    </source>
</evidence>
<keyword evidence="2" id="KW-1003">Cell membrane</keyword>
<dbReference type="Pfam" id="PF02653">
    <property type="entry name" value="BPD_transp_2"/>
    <property type="match status" value="1"/>
</dbReference>